<evidence type="ECO:0000256" key="8">
    <source>
        <dbReference type="ARBA" id="ARBA00030854"/>
    </source>
</evidence>
<dbReference type="NCBIfam" id="NF006825">
    <property type="entry name" value="PRK09347.1-2"/>
    <property type="match status" value="1"/>
</dbReference>
<dbReference type="Gene3D" id="1.10.286.10">
    <property type="match status" value="1"/>
</dbReference>
<organism evidence="10 11">
    <name type="scientific">Akanthomyces muscarius</name>
    <name type="common">Entomopathogenic fungus</name>
    <name type="synonym">Lecanicillium muscarium</name>
    <dbReference type="NCBI Taxonomy" id="2231603"/>
    <lineage>
        <taxon>Eukaryota</taxon>
        <taxon>Fungi</taxon>
        <taxon>Dikarya</taxon>
        <taxon>Ascomycota</taxon>
        <taxon>Pezizomycotina</taxon>
        <taxon>Sordariomycetes</taxon>
        <taxon>Hypocreomycetidae</taxon>
        <taxon>Hypocreales</taxon>
        <taxon>Cordycipitaceae</taxon>
        <taxon>Akanthomyces</taxon>
    </lineage>
</organism>
<evidence type="ECO:0000313" key="11">
    <source>
        <dbReference type="Proteomes" id="UP001144673"/>
    </source>
</evidence>
<dbReference type="InterPro" id="IPR018234">
    <property type="entry name" value="GTP_CycHdrlase_I_CS"/>
</dbReference>
<evidence type="ECO:0000256" key="5">
    <source>
        <dbReference type="ARBA" id="ARBA00017272"/>
    </source>
</evidence>
<reference evidence="10" key="1">
    <citation type="journal article" date="2023" name="Access Microbiol">
        <title>De-novo genome assembly for Akanthomyces muscarius, a biocontrol agent of insect agricultural pests.</title>
        <authorList>
            <person name="Erdos Z."/>
            <person name="Studholme D.J."/>
            <person name="Raymond B."/>
            <person name="Sharma M."/>
        </authorList>
    </citation>
    <scope>NUCLEOTIDE SEQUENCE</scope>
    <source>
        <strain evidence="10">Ve6</strain>
    </source>
</reference>
<dbReference type="NCBIfam" id="NF006826">
    <property type="entry name" value="PRK09347.1-3"/>
    <property type="match status" value="1"/>
</dbReference>
<evidence type="ECO:0000256" key="1">
    <source>
        <dbReference type="ARBA" id="ARBA00001052"/>
    </source>
</evidence>
<evidence type="ECO:0000256" key="4">
    <source>
        <dbReference type="ARBA" id="ARBA00012715"/>
    </source>
</evidence>
<evidence type="ECO:0000313" key="10">
    <source>
        <dbReference type="EMBL" id="KAJ4145223.1"/>
    </source>
</evidence>
<comment type="pathway">
    <text evidence="2">Cofactor biosynthesis; 7,8-dihydroneopterin triphosphate biosynthesis; 7,8-dihydroneopterin triphosphate from GTP: step 1/1.</text>
</comment>
<dbReference type="PROSITE" id="PS00860">
    <property type="entry name" value="GTP_CYCLOHYDROL_1_2"/>
    <property type="match status" value="1"/>
</dbReference>
<dbReference type="GO" id="GO:0046654">
    <property type="term" value="P:tetrahydrofolate biosynthetic process"/>
    <property type="evidence" value="ECO:0007669"/>
    <property type="project" value="InterPro"/>
</dbReference>
<dbReference type="EC" id="3.5.4.16" evidence="4"/>
<evidence type="ECO:0000256" key="6">
    <source>
        <dbReference type="ARBA" id="ARBA00022801"/>
    </source>
</evidence>
<keyword evidence="11" id="KW-1185">Reference proteome</keyword>
<dbReference type="Pfam" id="PF01227">
    <property type="entry name" value="GTP_cyclohydroI"/>
    <property type="match status" value="1"/>
</dbReference>
<evidence type="ECO:0000256" key="2">
    <source>
        <dbReference type="ARBA" id="ARBA00005080"/>
    </source>
</evidence>
<dbReference type="InterPro" id="IPR001474">
    <property type="entry name" value="GTP_CycHdrlase_I"/>
</dbReference>
<dbReference type="Gene3D" id="3.30.1130.10">
    <property type="match status" value="1"/>
</dbReference>
<dbReference type="EMBL" id="JAJHUN010000011">
    <property type="protein sequence ID" value="KAJ4145223.1"/>
    <property type="molecule type" value="Genomic_DNA"/>
</dbReference>
<dbReference type="InterPro" id="IPR020602">
    <property type="entry name" value="GTP_CycHdrlase_I_dom"/>
</dbReference>
<dbReference type="GO" id="GO:0046656">
    <property type="term" value="P:folic acid biosynthetic process"/>
    <property type="evidence" value="ECO:0007669"/>
    <property type="project" value="UniProtKB-KW"/>
</dbReference>
<dbReference type="GO" id="GO:0003934">
    <property type="term" value="F:GTP cyclohydrolase I activity"/>
    <property type="evidence" value="ECO:0007669"/>
    <property type="project" value="UniProtKB-EC"/>
</dbReference>
<feature type="domain" description="GTP cyclohydrolase I" evidence="9">
    <location>
        <begin position="27"/>
        <end position="202"/>
    </location>
</feature>
<dbReference type="SUPFAM" id="SSF55620">
    <property type="entry name" value="Tetrahydrobiopterin biosynthesis enzymes-like"/>
    <property type="match status" value="1"/>
</dbReference>
<dbReference type="GO" id="GO:0006729">
    <property type="term" value="P:tetrahydrobiopterin biosynthetic process"/>
    <property type="evidence" value="ECO:0007669"/>
    <property type="project" value="TreeGrafter"/>
</dbReference>
<dbReference type="GO" id="GO:0005525">
    <property type="term" value="F:GTP binding"/>
    <property type="evidence" value="ECO:0007669"/>
    <property type="project" value="TreeGrafter"/>
</dbReference>
<sequence>MASTETGQQGEQTIATLEWTLKVEKISSAVKLILKAPGQDTSRQGLRKSPERVAKALTFFTRGYNLDLSTILKDAIFYEDHQGLIIVKDIAFSSLCEHHLIPFVGKAHVGYKPNGKIVGLSKMARVVETFARRPQVQERLTTQVVQCLFDVLQPRDVAVVIEATHQCMVMRGVEKTTATTTTTRFMGEFETTRDAKEDFWRSLGR</sequence>
<name>A0A9W8Q2M2_AKAMU</name>
<evidence type="ECO:0000256" key="7">
    <source>
        <dbReference type="ARBA" id="ARBA00022909"/>
    </source>
</evidence>
<protein>
    <recommendedName>
        <fullName evidence="5">GTP cyclohydrolase 1</fullName>
        <ecNumber evidence="4">3.5.4.16</ecNumber>
    </recommendedName>
    <alternativeName>
        <fullName evidence="8">GTP cyclohydrolase I</fullName>
    </alternativeName>
</protein>
<dbReference type="NCBIfam" id="TIGR00063">
    <property type="entry name" value="folE"/>
    <property type="match status" value="1"/>
</dbReference>
<evidence type="ECO:0000256" key="3">
    <source>
        <dbReference type="ARBA" id="ARBA00008085"/>
    </source>
</evidence>
<dbReference type="PANTHER" id="PTHR11109:SF7">
    <property type="entry name" value="GTP CYCLOHYDROLASE 1"/>
    <property type="match status" value="1"/>
</dbReference>
<comment type="catalytic activity">
    <reaction evidence="1">
        <text>GTP + H2O = 7,8-dihydroneopterin 3'-triphosphate + formate + H(+)</text>
        <dbReference type="Rhea" id="RHEA:17473"/>
        <dbReference type="ChEBI" id="CHEBI:15377"/>
        <dbReference type="ChEBI" id="CHEBI:15378"/>
        <dbReference type="ChEBI" id="CHEBI:15740"/>
        <dbReference type="ChEBI" id="CHEBI:37565"/>
        <dbReference type="ChEBI" id="CHEBI:58462"/>
        <dbReference type="EC" id="3.5.4.16"/>
    </reaction>
</comment>
<dbReference type="InterPro" id="IPR043134">
    <property type="entry name" value="GTP-CH-I_N"/>
</dbReference>
<comment type="similarity">
    <text evidence="3">Belongs to the GTP cyclohydrolase I family.</text>
</comment>
<proteinExistence type="inferred from homology"/>
<dbReference type="GeneID" id="80891237"/>
<dbReference type="AlphaFoldDB" id="A0A9W8Q2M2"/>
<dbReference type="PANTHER" id="PTHR11109">
    <property type="entry name" value="GTP CYCLOHYDROLASE I"/>
    <property type="match status" value="1"/>
</dbReference>
<dbReference type="RefSeq" id="XP_056048893.1">
    <property type="nucleotide sequence ID" value="XM_056195245.1"/>
</dbReference>
<keyword evidence="7" id="KW-0289">Folate biosynthesis</keyword>
<dbReference type="GO" id="GO:0008270">
    <property type="term" value="F:zinc ion binding"/>
    <property type="evidence" value="ECO:0007669"/>
    <property type="project" value="TreeGrafter"/>
</dbReference>
<dbReference type="HAMAP" id="MF_00223">
    <property type="entry name" value="FolE"/>
    <property type="match status" value="1"/>
</dbReference>
<gene>
    <name evidence="10" type="ORF">LMH87_004078</name>
</gene>
<dbReference type="PROSITE" id="PS00859">
    <property type="entry name" value="GTP_CYCLOHYDROL_1_1"/>
    <property type="match status" value="1"/>
</dbReference>
<keyword evidence="6" id="KW-0378">Hydrolase</keyword>
<dbReference type="InterPro" id="IPR043133">
    <property type="entry name" value="GTP-CH-I_C/QueF"/>
</dbReference>
<accession>A0A9W8Q2M2</accession>
<dbReference type="KEGG" id="amus:LMH87_004078"/>
<dbReference type="GO" id="GO:0005737">
    <property type="term" value="C:cytoplasm"/>
    <property type="evidence" value="ECO:0007669"/>
    <property type="project" value="TreeGrafter"/>
</dbReference>
<dbReference type="Proteomes" id="UP001144673">
    <property type="component" value="Chromosome 2"/>
</dbReference>
<evidence type="ECO:0000259" key="9">
    <source>
        <dbReference type="Pfam" id="PF01227"/>
    </source>
</evidence>
<comment type="caution">
    <text evidence="10">The sequence shown here is derived from an EMBL/GenBank/DDBJ whole genome shotgun (WGS) entry which is preliminary data.</text>
</comment>
<dbReference type="FunFam" id="3.30.1130.10:FF:000001">
    <property type="entry name" value="GTP cyclohydrolase 1"/>
    <property type="match status" value="1"/>
</dbReference>